<sequence>MLQGTLLSVAALRSNQCQWNHCHGVRAPVSELLCVFTEFLVAQAVGATGPRVEWDPYEVITPDGTTIE</sequence>
<reference evidence="1 2" key="1">
    <citation type="submission" date="2018-06" db="EMBL/GenBank/DDBJ databases">
        <authorList>
            <consortium name="Pathogen Informatics"/>
            <person name="Doyle S."/>
        </authorList>
    </citation>
    <scope>NUCLEOTIDE SEQUENCE [LARGE SCALE GENOMIC DNA]</scope>
    <source>
        <strain evidence="1 2">NCTC11535</strain>
    </source>
</reference>
<evidence type="ECO:0000313" key="1">
    <source>
        <dbReference type="EMBL" id="SPT53188.1"/>
    </source>
</evidence>
<dbReference type="Proteomes" id="UP000250006">
    <property type="component" value="Unassembled WGS sequence"/>
</dbReference>
<evidence type="ECO:0000313" key="2">
    <source>
        <dbReference type="Proteomes" id="UP000250006"/>
    </source>
</evidence>
<keyword evidence="2" id="KW-1185">Reference proteome</keyword>
<comment type="caution">
    <text evidence="1">The sequence shown here is derived from an EMBL/GenBank/DDBJ whole genome shotgun (WGS) entry which is preliminary data.</text>
</comment>
<organism evidence="1 2">
    <name type="scientific">Actinomyces bovis</name>
    <dbReference type="NCBI Taxonomy" id="1658"/>
    <lineage>
        <taxon>Bacteria</taxon>
        <taxon>Bacillati</taxon>
        <taxon>Actinomycetota</taxon>
        <taxon>Actinomycetes</taxon>
        <taxon>Actinomycetales</taxon>
        <taxon>Actinomycetaceae</taxon>
        <taxon>Actinomyces</taxon>
    </lineage>
</organism>
<proteinExistence type="predicted"/>
<dbReference type="EMBL" id="UAPQ01000006">
    <property type="protein sequence ID" value="SPT53188.1"/>
    <property type="molecule type" value="Genomic_DNA"/>
</dbReference>
<name>A0ABY1VQ58_9ACTO</name>
<gene>
    <name evidence="1" type="ORF">NCTC11535_00848</name>
</gene>
<protein>
    <submittedName>
        <fullName evidence="1">Uncharacterized protein</fullName>
    </submittedName>
</protein>
<accession>A0ABY1VQ58</accession>